<dbReference type="PROSITE" id="PS50294">
    <property type="entry name" value="WD_REPEATS_REGION"/>
    <property type="match status" value="2"/>
</dbReference>
<feature type="region of interest" description="Disordered" evidence="4">
    <location>
        <begin position="383"/>
        <end position="409"/>
    </location>
</feature>
<dbReference type="PRINTS" id="PR00320">
    <property type="entry name" value="GPROTEINBRPT"/>
</dbReference>
<dbReference type="InterPro" id="IPR019775">
    <property type="entry name" value="WD40_repeat_CS"/>
</dbReference>
<dbReference type="VEuPathDB" id="AmoebaDB:ACA1_068720"/>
<dbReference type="InterPro" id="IPR001680">
    <property type="entry name" value="WD40_rpt"/>
</dbReference>
<proteinExistence type="predicted"/>
<dbReference type="GO" id="GO:0005765">
    <property type="term" value="C:lysosomal membrane"/>
    <property type="evidence" value="ECO:0007669"/>
    <property type="project" value="TreeGrafter"/>
</dbReference>
<accession>L8HEU1</accession>
<dbReference type="InterPro" id="IPR040102">
    <property type="entry name" value="WDR41"/>
</dbReference>
<feature type="region of interest" description="Disordered" evidence="4">
    <location>
        <begin position="259"/>
        <end position="281"/>
    </location>
</feature>
<dbReference type="SMART" id="SM00320">
    <property type="entry name" value="WD40"/>
    <property type="match status" value="4"/>
</dbReference>
<gene>
    <name evidence="5" type="ORF">ACA1_068720</name>
</gene>
<dbReference type="Gene3D" id="2.130.10.10">
    <property type="entry name" value="YVTN repeat-like/Quinoprotein amine dehydrogenase"/>
    <property type="match status" value="2"/>
</dbReference>
<dbReference type="STRING" id="1257118.L8HEU1"/>
<dbReference type="InterPro" id="IPR020472">
    <property type="entry name" value="WD40_PAC1"/>
</dbReference>
<dbReference type="PANTHER" id="PTHR22805">
    <property type="entry name" value="WDR41-RELATED"/>
    <property type="match status" value="1"/>
</dbReference>
<dbReference type="GeneID" id="14924261"/>
<keyword evidence="6" id="KW-1185">Reference proteome</keyword>
<dbReference type="PANTHER" id="PTHR22805:SF2">
    <property type="entry name" value="WD REPEAT-CONTAINING PROTEIN 41"/>
    <property type="match status" value="1"/>
</dbReference>
<dbReference type="OrthoDB" id="273067at2759"/>
<dbReference type="GO" id="GO:0010506">
    <property type="term" value="P:regulation of autophagy"/>
    <property type="evidence" value="ECO:0007669"/>
    <property type="project" value="InterPro"/>
</dbReference>
<dbReference type="OMA" id="VCLWNAQ"/>
<dbReference type="KEGG" id="acan:ACA1_068720"/>
<evidence type="ECO:0000256" key="2">
    <source>
        <dbReference type="ARBA" id="ARBA00022737"/>
    </source>
</evidence>
<evidence type="ECO:0000313" key="5">
    <source>
        <dbReference type="EMBL" id="ELR23288.1"/>
    </source>
</evidence>
<evidence type="ECO:0000256" key="1">
    <source>
        <dbReference type="ARBA" id="ARBA00022574"/>
    </source>
</evidence>
<dbReference type="InterPro" id="IPR015943">
    <property type="entry name" value="WD40/YVTN_repeat-like_dom_sf"/>
</dbReference>
<evidence type="ECO:0000256" key="3">
    <source>
        <dbReference type="PROSITE-ProRule" id="PRU00221"/>
    </source>
</evidence>
<dbReference type="Pfam" id="PF25178">
    <property type="entry name" value="Beta-prop_WDR41"/>
    <property type="match status" value="1"/>
</dbReference>
<name>L8HEU1_ACACF</name>
<dbReference type="CDD" id="cd00200">
    <property type="entry name" value="WD40"/>
    <property type="match status" value="1"/>
</dbReference>
<dbReference type="Proteomes" id="UP000011083">
    <property type="component" value="Unassembled WGS sequence"/>
</dbReference>
<dbReference type="AlphaFoldDB" id="L8HEU1"/>
<sequence length="457" mass="51167">MASAGDDGAIIVWNVAAGKQLYQLTGHTRQVTCLLTLDRHTLVSGSADKTIRVWSLDTGTCDHVISNAHSASIKCLAKLDSEEGPPMFCSGGNDNKLCIWKSGTQQTQLLGCIERQEDEIVYNTDTLKFDKLLAYHRESVQCLFNISDKLFVSGSLDGSIVLWQSETLTPLRVLEFPEKYFEDHSYISPVNHFALLSSRYLCAAIGRGFRVYDVAKGDCVIECNEGHEAPVLRLVPLYKGSRLVSCSADSSIKIWEIPTGARSKSQGGNPSRRRQRQPAHPRPVVILWKDGNVQSELRNQAASAWIMHQSLREEEESAKEETRHSSFNDLRHLLLARRNFMQQTVDLSDQAEQEEEEDMIAQREMTWPYSFSNKRPNISLEVESRPVAPPNKWSPEATLRPRKGPGDQNVLTLPAEVRVSRSRSRSELVPLKPSLGGTAEKDGRRNLPSMQAAIMLP</sequence>
<dbReference type="RefSeq" id="XP_004352816.1">
    <property type="nucleotide sequence ID" value="XM_004352764.1"/>
</dbReference>
<dbReference type="PROSITE" id="PS00678">
    <property type="entry name" value="WD_REPEATS_1"/>
    <property type="match status" value="2"/>
</dbReference>
<feature type="repeat" description="WD" evidence="3">
    <location>
        <begin position="133"/>
        <end position="173"/>
    </location>
</feature>
<keyword evidence="1 3" id="KW-0853">WD repeat</keyword>
<feature type="repeat" description="WD" evidence="3">
    <location>
        <begin position="224"/>
        <end position="265"/>
    </location>
</feature>
<evidence type="ECO:0000256" key="4">
    <source>
        <dbReference type="SAM" id="MobiDB-lite"/>
    </source>
</evidence>
<feature type="repeat" description="WD" evidence="3">
    <location>
        <begin position="24"/>
        <end position="64"/>
    </location>
</feature>
<protein>
    <submittedName>
        <fullName evidence="5">WD repeatcontaining protein</fullName>
    </submittedName>
</protein>
<reference evidence="5 6" key="1">
    <citation type="journal article" date="2013" name="Genome Biol.">
        <title>Genome of Acanthamoeba castellanii highlights extensive lateral gene transfer and early evolution of tyrosine kinase signaling.</title>
        <authorList>
            <person name="Clarke M."/>
            <person name="Lohan A.J."/>
            <person name="Liu B."/>
            <person name="Lagkouvardos I."/>
            <person name="Roy S."/>
            <person name="Zafar N."/>
            <person name="Bertelli C."/>
            <person name="Schilde C."/>
            <person name="Kianianmomeni A."/>
            <person name="Burglin T.R."/>
            <person name="Frech C."/>
            <person name="Turcotte B."/>
            <person name="Kopec K.O."/>
            <person name="Synnott J.M."/>
            <person name="Choo C."/>
            <person name="Paponov I."/>
            <person name="Finkler A."/>
            <person name="Soon Heng Tan C."/>
            <person name="Hutchins A.P."/>
            <person name="Weinmeier T."/>
            <person name="Rattei T."/>
            <person name="Chu J.S."/>
            <person name="Gimenez G."/>
            <person name="Irimia M."/>
            <person name="Rigden D.J."/>
            <person name="Fitzpatrick D.A."/>
            <person name="Lorenzo-Morales J."/>
            <person name="Bateman A."/>
            <person name="Chiu C.H."/>
            <person name="Tang P."/>
            <person name="Hegemann P."/>
            <person name="Fromm H."/>
            <person name="Raoult D."/>
            <person name="Greub G."/>
            <person name="Miranda-Saavedra D."/>
            <person name="Chen N."/>
            <person name="Nash P."/>
            <person name="Ginger M.L."/>
            <person name="Horn M."/>
            <person name="Schaap P."/>
            <person name="Caler L."/>
            <person name="Loftus B."/>
        </authorList>
    </citation>
    <scope>NUCLEOTIDE SEQUENCE [LARGE SCALE GENOMIC DNA]</scope>
    <source>
        <strain evidence="5 6">Neff</strain>
    </source>
</reference>
<dbReference type="SUPFAM" id="SSF50978">
    <property type="entry name" value="WD40 repeat-like"/>
    <property type="match status" value="1"/>
</dbReference>
<dbReference type="Pfam" id="PF00400">
    <property type="entry name" value="WD40"/>
    <property type="match status" value="2"/>
</dbReference>
<dbReference type="InterPro" id="IPR036322">
    <property type="entry name" value="WD40_repeat_dom_sf"/>
</dbReference>
<keyword evidence="2" id="KW-0677">Repeat</keyword>
<evidence type="ECO:0000313" key="6">
    <source>
        <dbReference type="Proteomes" id="UP000011083"/>
    </source>
</evidence>
<feature type="repeat" description="WD" evidence="3">
    <location>
        <begin position="1"/>
        <end position="23"/>
    </location>
</feature>
<feature type="region of interest" description="Disordered" evidence="4">
    <location>
        <begin position="421"/>
        <end position="457"/>
    </location>
</feature>
<dbReference type="EMBL" id="KB007857">
    <property type="protein sequence ID" value="ELR23288.1"/>
    <property type="molecule type" value="Genomic_DNA"/>
</dbReference>
<dbReference type="PROSITE" id="PS50082">
    <property type="entry name" value="WD_REPEATS_2"/>
    <property type="match status" value="4"/>
</dbReference>
<organism evidence="5 6">
    <name type="scientific">Acanthamoeba castellanii (strain ATCC 30010 / Neff)</name>
    <dbReference type="NCBI Taxonomy" id="1257118"/>
    <lineage>
        <taxon>Eukaryota</taxon>
        <taxon>Amoebozoa</taxon>
        <taxon>Discosea</taxon>
        <taxon>Longamoebia</taxon>
        <taxon>Centramoebida</taxon>
        <taxon>Acanthamoebidae</taxon>
        <taxon>Acanthamoeba</taxon>
    </lineage>
</organism>